<dbReference type="SUPFAM" id="SSF52172">
    <property type="entry name" value="CheY-like"/>
    <property type="match status" value="1"/>
</dbReference>
<evidence type="ECO:0000256" key="6">
    <source>
        <dbReference type="ARBA" id="ARBA00023012"/>
    </source>
</evidence>
<feature type="domain" description="Histidine kinase" evidence="8">
    <location>
        <begin position="270"/>
        <end position="458"/>
    </location>
</feature>
<dbReference type="InterPro" id="IPR003594">
    <property type="entry name" value="HATPase_dom"/>
</dbReference>
<gene>
    <name evidence="12" type="ORF">HSEST_0652</name>
</gene>
<keyword evidence="5 12" id="KW-0418">Kinase</keyword>
<dbReference type="InterPro" id="IPR003661">
    <property type="entry name" value="HisK_dim/P_dom"/>
</dbReference>
<dbReference type="PROSITE" id="PS50113">
    <property type="entry name" value="PAC"/>
    <property type="match status" value="1"/>
</dbReference>
<evidence type="ECO:0000256" key="4">
    <source>
        <dbReference type="ARBA" id="ARBA00022679"/>
    </source>
</evidence>
<evidence type="ECO:0000313" key="12">
    <source>
        <dbReference type="EMBL" id="QSG14197.1"/>
    </source>
</evidence>
<sequence>MGEMSPSLEVIIVDDPEAATAIGETLSRADDRLAAETVPSASEALDRLAEREYDAVVSEYRLPEGDGLSLLETIREERASEIPFIVFTSESSEDAAISALNRGANRYLRKQDTQVTELADAVKTEVERYHVEKRNLLLGDIIKELDDPVMFQNRDGEFEIVNEAVADYADMSKSDLIGTDEYAFMDEHAAETIESNKRRVIEEETALQYEIRPAFPKRDERWFSTLRYPHYDENGRVDGTIAICRDVSELKETERELRQKRDRLEEFAGFVSHDLRNPLNVASGRLELVRDDCDSPHLEDIEVELERMDDLITDLLSLAQQGAVVGEIEPVQLREVVTQCWNSVETRNAALVVDETPTVRADPKRLTTLLENLFRNADQHGGTDVTVTVGRLDDGLYVADDGVGIPADDREAVFETGYSTERDGTGFGLAIVRQIVEAHDWEIKITDSEHGGARFEITDVDIVSSDSARAETGG</sequence>
<proteinExistence type="predicted"/>
<keyword evidence="4" id="KW-0808">Transferase</keyword>
<evidence type="ECO:0000256" key="3">
    <source>
        <dbReference type="ARBA" id="ARBA00022553"/>
    </source>
</evidence>
<evidence type="ECO:0000259" key="8">
    <source>
        <dbReference type="PROSITE" id="PS50109"/>
    </source>
</evidence>
<dbReference type="PANTHER" id="PTHR43711:SF1">
    <property type="entry name" value="HISTIDINE KINASE 1"/>
    <property type="match status" value="1"/>
</dbReference>
<dbReference type="InterPro" id="IPR004358">
    <property type="entry name" value="Sig_transdc_His_kin-like_C"/>
</dbReference>
<evidence type="ECO:0000256" key="5">
    <source>
        <dbReference type="ARBA" id="ARBA00022777"/>
    </source>
</evidence>
<dbReference type="EMBL" id="CP064791">
    <property type="protein sequence ID" value="QSG14197.1"/>
    <property type="molecule type" value="Genomic_DNA"/>
</dbReference>
<keyword evidence="3" id="KW-0597">Phosphoprotein</keyword>
<protein>
    <recommendedName>
        <fullName evidence="2">histidine kinase</fullName>
        <ecNumber evidence="2">2.7.13.3</ecNumber>
    </recommendedName>
</protein>
<dbReference type="Pfam" id="PF02518">
    <property type="entry name" value="HATPase_c"/>
    <property type="match status" value="1"/>
</dbReference>
<dbReference type="PRINTS" id="PR00344">
    <property type="entry name" value="BCTRLSENSOR"/>
</dbReference>
<dbReference type="SUPFAM" id="SSF55785">
    <property type="entry name" value="PYP-like sensor domain (PAS domain)"/>
    <property type="match status" value="1"/>
</dbReference>
<dbReference type="Gene3D" id="3.40.50.2300">
    <property type="match status" value="1"/>
</dbReference>
<evidence type="ECO:0000259" key="10">
    <source>
        <dbReference type="PROSITE" id="PS50112"/>
    </source>
</evidence>
<evidence type="ECO:0000259" key="11">
    <source>
        <dbReference type="PROSITE" id="PS50113"/>
    </source>
</evidence>
<dbReference type="Proteomes" id="UP000663292">
    <property type="component" value="Chromosome"/>
</dbReference>
<dbReference type="CDD" id="cd00130">
    <property type="entry name" value="PAS"/>
    <property type="match status" value="1"/>
</dbReference>
<feature type="domain" description="PAS" evidence="10">
    <location>
        <begin position="134"/>
        <end position="204"/>
    </location>
</feature>
<dbReference type="PANTHER" id="PTHR43711">
    <property type="entry name" value="TWO-COMPONENT HISTIDINE KINASE"/>
    <property type="match status" value="1"/>
</dbReference>
<dbReference type="PROSITE" id="PS50112">
    <property type="entry name" value="PAS"/>
    <property type="match status" value="1"/>
</dbReference>
<dbReference type="InterPro" id="IPR035965">
    <property type="entry name" value="PAS-like_dom_sf"/>
</dbReference>
<dbReference type="SMART" id="SM00387">
    <property type="entry name" value="HATPase_c"/>
    <property type="match status" value="1"/>
</dbReference>
<evidence type="ECO:0000256" key="2">
    <source>
        <dbReference type="ARBA" id="ARBA00012438"/>
    </source>
</evidence>
<dbReference type="InterPro" id="IPR036097">
    <property type="entry name" value="HisK_dim/P_sf"/>
</dbReference>
<dbReference type="SMART" id="SM00388">
    <property type="entry name" value="HisKA"/>
    <property type="match status" value="1"/>
</dbReference>
<dbReference type="PROSITE" id="PS50110">
    <property type="entry name" value="RESPONSE_REGULATORY"/>
    <property type="match status" value="1"/>
</dbReference>
<dbReference type="InterPro" id="IPR001789">
    <property type="entry name" value="Sig_transdc_resp-reg_receiver"/>
</dbReference>
<dbReference type="AlphaFoldDB" id="A0A897NN69"/>
<dbReference type="CDD" id="cd00082">
    <property type="entry name" value="HisKA"/>
    <property type="match status" value="1"/>
</dbReference>
<dbReference type="InterPro" id="IPR013656">
    <property type="entry name" value="PAS_4"/>
</dbReference>
<keyword evidence="6" id="KW-0902">Two-component regulatory system</keyword>
<dbReference type="Pfam" id="PF00072">
    <property type="entry name" value="Response_reg"/>
    <property type="match status" value="1"/>
</dbReference>
<name>A0A897NN69_9EURY</name>
<dbReference type="SMART" id="SM00448">
    <property type="entry name" value="REC"/>
    <property type="match status" value="1"/>
</dbReference>
<feature type="domain" description="PAC" evidence="11">
    <location>
        <begin position="207"/>
        <end position="259"/>
    </location>
</feature>
<dbReference type="InterPro" id="IPR000014">
    <property type="entry name" value="PAS"/>
</dbReference>
<dbReference type="EC" id="2.7.13.3" evidence="2"/>
<dbReference type="InterPro" id="IPR036890">
    <property type="entry name" value="HATPase_C_sf"/>
</dbReference>
<comment type="catalytic activity">
    <reaction evidence="1">
        <text>ATP + protein L-histidine = ADP + protein N-phospho-L-histidine.</text>
        <dbReference type="EC" id="2.7.13.3"/>
    </reaction>
</comment>
<evidence type="ECO:0000256" key="7">
    <source>
        <dbReference type="PROSITE-ProRule" id="PRU00169"/>
    </source>
</evidence>
<feature type="domain" description="Response regulatory" evidence="9">
    <location>
        <begin position="8"/>
        <end position="125"/>
    </location>
</feature>
<dbReference type="SUPFAM" id="SSF55874">
    <property type="entry name" value="ATPase domain of HSP90 chaperone/DNA topoisomerase II/histidine kinase"/>
    <property type="match status" value="1"/>
</dbReference>
<reference evidence="12 13" key="1">
    <citation type="submission" date="2020-11" db="EMBL/GenBank/DDBJ databases">
        <title>Carbohydrate-dependent, anaerobic sulfur respiration: A novel catabolism in halophilic archaea.</title>
        <authorList>
            <person name="Sorokin D.Y."/>
            <person name="Messina E."/>
            <person name="Smedile F."/>
            <person name="La Cono V."/>
            <person name="Hallsworth J.E."/>
            <person name="Yakimov M.M."/>
        </authorList>
    </citation>
    <scope>NUCLEOTIDE SEQUENCE [LARGE SCALE GENOMIC DNA]</scope>
    <source>
        <strain evidence="12 13">HSR-Est</strain>
    </source>
</reference>
<evidence type="ECO:0000256" key="1">
    <source>
        <dbReference type="ARBA" id="ARBA00000085"/>
    </source>
</evidence>
<dbReference type="Pfam" id="PF08448">
    <property type="entry name" value="PAS_4"/>
    <property type="match status" value="1"/>
</dbReference>
<dbReference type="Gene3D" id="3.30.565.10">
    <property type="entry name" value="Histidine kinase-like ATPase, C-terminal domain"/>
    <property type="match status" value="1"/>
</dbReference>
<dbReference type="SMART" id="SM00091">
    <property type="entry name" value="PAS"/>
    <property type="match status" value="1"/>
</dbReference>
<dbReference type="CDD" id="cd00156">
    <property type="entry name" value="REC"/>
    <property type="match status" value="1"/>
</dbReference>
<comment type="caution">
    <text evidence="7">Lacks conserved residue(s) required for the propagation of feature annotation.</text>
</comment>
<dbReference type="InterPro" id="IPR000700">
    <property type="entry name" value="PAS-assoc_C"/>
</dbReference>
<evidence type="ECO:0000313" key="13">
    <source>
        <dbReference type="Proteomes" id="UP000663292"/>
    </source>
</evidence>
<dbReference type="NCBIfam" id="TIGR00229">
    <property type="entry name" value="sensory_box"/>
    <property type="match status" value="1"/>
</dbReference>
<dbReference type="CDD" id="cd00075">
    <property type="entry name" value="HATPase"/>
    <property type="match status" value="1"/>
</dbReference>
<accession>A0A897NN69</accession>
<dbReference type="GO" id="GO:0000155">
    <property type="term" value="F:phosphorelay sensor kinase activity"/>
    <property type="evidence" value="ECO:0007669"/>
    <property type="project" value="InterPro"/>
</dbReference>
<dbReference type="Pfam" id="PF00512">
    <property type="entry name" value="HisKA"/>
    <property type="match status" value="1"/>
</dbReference>
<dbReference type="Gene3D" id="3.30.450.20">
    <property type="entry name" value="PAS domain"/>
    <property type="match status" value="1"/>
</dbReference>
<dbReference type="PROSITE" id="PS50109">
    <property type="entry name" value="HIS_KIN"/>
    <property type="match status" value="1"/>
</dbReference>
<evidence type="ECO:0000259" key="9">
    <source>
        <dbReference type="PROSITE" id="PS50110"/>
    </source>
</evidence>
<dbReference type="Gene3D" id="1.10.287.130">
    <property type="match status" value="1"/>
</dbReference>
<organism evidence="12 13">
    <name type="scientific">Halapricum desulfuricans</name>
    <dbReference type="NCBI Taxonomy" id="2841257"/>
    <lineage>
        <taxon>Archaea</taxon>
        <taxon>Methanobacteriati</taxon>
        <taxon>Methanobacteriota</taxon>
        <taxon>Stenosarchaea group</taxon>
        <taxon>Halobacteria</taxon>
        <taxon>Halobacteriales</taxon>
        <taxon>Haloarculaceae</taxon>
        <taxon>Halapricum</taxon>
    </lineage>
</organism>
<dbReference type="InterPro" id="IPR005467">
    <property type="entry name" value="His_kinase_dom"/>
</dbReference>
<dbReference type="InterPro" id="IPR050736">
    <property type="entry name" value="Sensor_HK_Regulatory"/>
</dbReference>
<dbReference type="InterPro" id="IPR011006">
    <property type="entry name" value="CheY-like_superfamily"/>
</dbReference>
<keyword evidence="13" id="KW-1185">Reference proteome</keyword>
<dbReference type="SUPFAM" id="SSF47384">
    <property type="entry name" value="Homodimeric domain of signal transducing histidine kinase"/>
    <property type="match status" value="1"/>
</dbReference>